<evidence type="ECO:0000256" key="6">
    <source>
        <dbReference type="HAMAP-Rule" id="MF_00801"/>
    </source>
</evidence>
<evidence type="ECO:0000313" key="7">
    <source>
        <dbReference type="EMBL" id="RLE10604.1"/>
    </source>
</evidence>
<keyword evidence="5 6" id="KW-0378">Hydrolase</keyword>
<keyword evidence="2 6" id="KW-0963">Cytoplasm</keyword>
<feature type="site" description="Interaction with target DNA" evidence="6">
    <location>
        <position position="79"/>
    </location>
</feature>
<evidence type="ECO:0000256" key="2">
    <source>
        <dbReference type="ARBA" id="ARBA00022490"/>
    </source>
</evidence>
<comment type="function">
    <text evidence="6">DNA repair enzyme involved in the repair of deaminated bases. Selectively cleaves double-stranded DNA at the second phosphodiester bond 3' to a deoxyinosine leaving behind the intact lesion on the nicked DNA.</text>
</comment>
<dbReference type="PANTHER" id="PTHR28511:SF1">
    <property type="entry name" value="ENDONUCLEASE V"/>
    <property type="match status" value="1"/>
</dbReference>
<dbReference type="CDD" id="cd06559">
    <property type="entry name" value="Endonuclease_V"/>
    <property type="match status" value="1"/>
</dbReference>
<evidence type="ECO:0000256" key="5">
    <source>
        <dbReference type="ARBA" id="ARBA00022801"/>
    </source>
</evidence>
<evidence type="ECO:0000256" key="4">
    <source>
        <dbReference type="ARBA" id="ARBA00022759"/>
    </source>
</evidence>
<protein>
    <recommendedName>
        <fullName evidence="6">Endonuclease V</fullName>
        <ecNumber evidence="6">3.1.21.7</ecNumber>
    </recommendedName>
    <alternativeName>
        <fullName evidence="6">Deoxyinosine 3'endonuclease</fullName>
    </alternativeName>
    <alternativeName>
        <fullName evidence="6">Deoxyribonuclease V</fullName>
        <shortName evidence="6">DNase V</shortName>
    </alternativeName>
</protein>
<reference evidence="7 8" key="1">
    <citation type="submission" date="2018-06" db="EMBL/GenBank/DDBJ databases">
        <title>Extensive metabolic versatility and redundancy in microbially diverse, dynamic hydrothermal sediments.</title>
        <authorList>
            <person name="Dombrowski N."/>
            <person name="Teske A."/>
            <person name="Baker B.J."/>
        </authorList>
    </citation>
    <scope>NUCLEOTIDE SEQUENCE [LARGE SCALE GENOMIC DNA]</scope>
    <source>
        <strain evidence="7">B47_G16</strain>
    </source>
</reference>
<dbReference type="EMBL" id="QMPZ01000005">
    <property type="protein sequence ID" value="RLE10604.1"/>
    <property type="molecule type" value="Genomic_DNA"/>
</dbReference>
<keyword evidence="6" id="KW-0479">Metal-binding</keyword>
<dbReference type="GO" id="GO:0000287">
    <property type="term" value="F:magnesium ion binding"/>
    <property type="evidence" value="ECO:0007669"/>
    <property type="project" value="UniProtKB-UniRule"/>
</dbReference>
<dbReference type="Proteomes" id="UP000279422">
    <property type="component" value="Unassembled WGS sequence"/>
</dbReference>
<dbReference type="AlphaFoldDB" id="A0A497E5W6"/>
<keyword evidence="3 6" id="KW-0540">Nuclease</keyword>
<dbReference type="EC" id="3.1.21.7" evidence="6"/>
<dbReference type="HAMAP" id="MF_00801">
    <property type="entry name" value="Endonuclease_5"/>
    <property type="match status" value="1"/>
</dbReference>
<dbReference type="Gene3D" id="3.30.2170.10">
    <property type="entry name" value="archaeoglobus fulgidus dsm 4304 superfamily"/>
    <property type="match status" value="1"/>
</dbReference>
<gene>
    <name evidence="6" type="primary">nfi</name>
    <name evidence="7" type="ORF">DRJ00_00880</name>
</gene>
<evidence type="ECO:0000256" key="3">
    <source>
        <dbReference type="ARBA" id="ARBA00022722"/>
    </source>
</evidence>
<dbReference type="GO" id="GO:0005737">
    <property type="term" value="C:cytoplasm"/>
    <property type="evidence" value="ECO:0007669"/>
    <property type="project" value="UniProtKB-SubCell"/>
</dbReference>
<keyword evidence="6" id="KW-0227">DNA damage</keyword>
<comment type="subcellular location">
    <subcellularLocation>
        <location evidence="1 6">Cytoplasm</location>
    </subcellularLocation>
</comment>
<comment type="catalytic activity">
    <reaction evidence="6">
        <text>Endonucleolytic cleavage at apurinic or apyrimidinic sites to products with a 5'-phosphate.</text>
        <dbReference type="EC" id="3.1.21.7"/>
    </reaction>
</comment>
<keyword evidence="4 6" id="KW-0255">Endonuclease</keyword>
<name>A0A497E5W6_UNCAE</name>
<proteinExistence type="inferred from homology"/>
<dbReference type="GO" id="GO:0006281">
    <property type="term" value="P:DNA repair"/>
    <property type="evidence" value="ECO:0007669"/>
    <property type="project" value="UniProtKB-UniRule"/>
</dbReference>
<dbReference type="Pfam" id="PF04493">
    <property type="entry name" value="Endonuclease_5"/>
    <property type="match status" value="1"/>
</dbReference>
<comment type="cofactor">
    <cofactor evidence="6">
        <name>Mg(2+)</name>
        <dbReference type="ChEBI" id="CHEBI:18420"/>
    </cofactor>
</comment>
<dbReference type="GO" id="GO:0016891">
    <property type="term" value="F:RNA endonuclease activity producing 5'-phosphomonoesters, hydrolytic mechanism"/>
    <property type="evidence" value="ECO:0007669"/>
    <property type="project" value="TreeGrafter"/>
</dbReference>
<dbReference type="PANTHER" id="PTHR28511">
    <property type="entry name" value="ENDONUCLEASE V"/>
    <property type="match status" value="1"/>
</dbReference>
<keyword evidence="6" id="KW-0234">DNA repair</keyword>
<keyword evidence="6" id="KW-0460">Magnesium</keyword>
<dbReference type="InterPro" id="IPR007581">
    <property type="entry name" value="Endonuclease-V"/>
</dbReference>
<sequence>MKYLSLHSWEVDRKEAIEIQIKLRENISLRRTFGKIEKVAGADVSFLEKEAIAGVVVLKFPDLEIIERQFFICPVKFPYVPGLLTFREGPALLGAFEKIKNEPDVILFDGQGIAHPRRMGIATHLGLFLDRPTVGCAKSKLRGDYLAVGEEKGNYSLLREGKEVIGAVVRTKRGVNPIFVSPGNKIDLPTSIKVVLECATRYRLPEPTRQAHLFVSGLKEELAQIKS</sequence>
<dbReference type="GO" id="GO:0043737">
    <property type="term" value="F:deoxyribonuclease V activity"/>
    <property type="evidence" value="ECO:0007669"/>
    <property type="project" value="UniProtKB-UniRule"/>
</dbReference>
<dbReference type="GO" id="GO:0003727">
    <property type="term" value="F:single-stranded RNA binding"/>
    <property type="evidence" value="ECO:0007669"/>
    <property type="project" value="TreeGrafter"/>
</dbReference>
<feature type="binding site" evidence="6">
    <location>
        <position position="109"/>
    </location>
    <ligand>
        <name>Mg(2+)</name>
        <dbReference type="ChEBI" id="CHEBI:18420"/>
    </ligand>
</feature>
<dbReference type="NCBIfam" id="NF008629">
    <property type="entry name" value="PRK11617.1"/>
    <property type="match status" value="1"/>
</dbReference>
<organism evidence="7 8">
    <name type="scientific">Aerophobetes bacterium</name>
    <dbReference type="NCBI Taxonomy" id="2030807"/>
    <lineage>
        <taxon>Bacteria</taxon>
        <taxon>Candidatus Aerophobota</taxon>
    </lineage>
</organism>
<comment type="caution">
    <text evidence="7">The sequence shown here is derived from an EMBL/GenBank/DDBJ whole genome shotgun (WGS) entry which is preliminary data.</text>
</comment>
<accession>A0A497E5W6</accession>
<evidence type="ECO:0000313" key="8">
    <source>
        <dbReference type="Proteomes" id="UP000279422"/>
    </source>
</evidence>
<feature type="binding site" evidence="6">
    <location>
        <position position="43"/>
    </location>
    <ligand>
        <name>Mg(2+)</name>
        <dbReference type="ChEBI" id="CHEBI:18420"/>
    </ligand>
</feature>
<evidence type="ECO:0000256" key="1">
    <source>
        <dbReference type="ARBA" id="ARBA00004496"/>
    </source>
</evidence>
<comment type="similarity">
    <text evidence="6">Belongs to the endonuclease V family.</text>
</comment>